<evidence type="ECO:0000256" key="1">
    <source>
        <dbReference type="SAM" id="SignalP"/>
    </source>
</evidence>
<sequence length="131" mass="16032">MMKNILQHCLFLIRFLVYRLENSQKVGPYQKLRPTILWRMNLIVCQKVQRLSLRKIKINEIKIVNKYDDYYMESYHIKYRFELLLRGSRDGLIPKKFHGLCQYCYRYDPLKWEISGDMGETYNSFMFSVKK</sequence>
<feature type="chain" id="PRO_5014164088" evidence="1">
    <location>
        <begin position="24"/>
        <end position="131"/>
    </location>
</feature>
<dbReference type="Proteomes" id="UP000234323">
    <property type="component" value="Unassembled WGS sequence"/>
</dbReference>
<organism evidence="2 3">
    <name type="scientific">Rhizophagus irregularis</name>
    <dbReference type="NCBI Taxonomy" id="588596"/>
    <lineage>
        <taxon>Eukaryota</taxon>
        <taxon>Fungi</taxon>
        <taxon>Fungi incertae sedis</taxon>
        <taxon>Mucoromycota</taxon>
        <taxon>Glomeromycotina</taxon>
        <taxon>Glomeromycetes</taxon>
        <taxon>Glomerales</taxon>
        <taxon>Glomeraceae</taxon>
        <taxon>Rhizophagus</taxon>
    </lineage>
</organism>
<gene>
    <name evidence="2" type="ORF">RhiirA4_479045</name>
</gene>
<feature type="signal peptide" evidence="1">
    <location>
        <begin position="1"/>
        <end position="23"/>
    </location>
</feature>
<proteinExistence type="predicted"/>
<dbReference type="AlphaFoldDB" id="A0A2I1HFU5"/>
<name>A0A2I1HFU5_9GLOM</name>
<protein>
    <submittedName>
        <fullName evidence="2">Uncharacterized protein</fullName>
    </submittedName>
</protein>
<accession>A0A2I1HFU5</accession>
<reference evidence="2 3" key="1">
    <citation type="submission" date="2015-10" db="EMBL/GenBank/DDBJ databases">
        <title>Genome analyses suggest a sexual origin of heterokaryosis in a supposedly ancient asexual fungus.</title>
        <authorList>
            <person name="Ropars J."/>
            <person name="Sedzielewska K."/>
            <person name="Noel J."/>
            <person name="Charron P."/>
            <person name="Farinelli L."/>
            <person name="Marton T."/>
            <person name="Kruger M."/>
            <person name="Pelin A."/>
            <person name="Brachmann A."/>
            <person name="Corradi N."/>
        </authorList>
    </citation>
    <scope>NUCLEOTIDE SEQUENCE [LARGE SCALE GENOMIC DNA]</scope>
    <source>
        <strain evidence="2 3">A4</strain>
    </source>
</reference>
<comment type="caution">
    <text evidence="2">The sequence shown here is derived from an EMBL/GenBank/DDBJ whole genome shotgun (WGS) entry which is preliminary data.</text>
</comment>
<keyword evidence="3" id="KW-1185">Reference proteome</keyword>
<evidence type="ECO:0000313" key="3">
    <source>
        <dbReference type="Proteomes" id="UP000234323"/>
    </source>
</evidence>
<evidence type="ECO:0000313" key="2">
    <source>
        <dbReference type="EMBL" id="PKY57742.1"/>
    </source>
</evidence>
<keyword evidence="1" id="KW-0732">Signal</keyword>
<dbReference type="EMBL" id="LLXI01002676">
    <property type="protein sequence ID" value="PKY57742.1"/>
    <property type="molecule type" value="Genomic_DNA"/>
</dbReference>